<gene>
    <name evidence="1" type="ORF">MML48_6g00006923</name>
</gene>
<name>A0ACB9SZL4_HOLOL</name>
<evidence type="ECO:0000313" key="2">
    <source>
        <dbReference type="Proteomes" id="UP001056778"/>
    </source>
</evidence>
<keyword evidence="2" id="KW-1185">Reference proteome</keyword>
<protein>
    <submittedName>
        <fullName evidence="1">Eg:bacr7a4.3 protein-related</fullName>
    </submittedName>
</protein>
<accession>A0ACB9SZL4</accession>
<dbReference type="EMBL" id="CM043020">
    <property type="protein sequence ID" value="KAI4459995.1"/>
    <property type="molecule type" value="Genomic_DNA"/>
</dbReference>
<evidence type="ECO:0000313" key="1">
    <source>
        <dbReference type="EMBL" id="KAI4459995.1"/>
    </source>
</evidence>
<organism evidence="1 2">
    <name type="scientific">Holotrichia oblita</name>
    <name type="common">Chafer beetle</name>
    <dbReference type="NCBI Taxonomy" id="644536"/>
    <lineage>
        <taxon>Eukaryota</taxon>
        <taxon>Metazoa</taxon>
        <taxon>Ecdysozoa</taxon>
        <taxon>Arthropoda</taxon>
        <taxon>Hexapoda</taxon>
        <taxon>Insecta</taxon>
        <taxon>Pterygota</taxon>
        <taxon>Neoptera</taxon>
        <taxon>Endopterygota</taxon>
        <taxon>Coleoptera</taxon>
        <taxon>Polyphaga</taxon>
        <taxon>Scarabaeiformia</taxon>
        <taxon>Scarabaeidae</taxon>
        <taxon>Melolonthinae</taxon>
        <taxon>Holotrichia</taxon>
    </lineage>
</organism>
<comment type="caution">
    <text evidence="1">The sequence shown here is derived from an EMBL/GenBank/DDBJ whole genome shotgun (WGS) entry which is preliminary data.</text>
</comment>
<proteinExistence type="predicted"/>
<dbReference type="Proteomes" id="UP001056778">
    <property type="component" value="Chromosome 6"/>
</dbReference>
<reference evidence="1" key="1">
    <citation type="submission" date="2022-04" db="EMBL/GenBank/DDBJ databases">
        <title>Chromosome-scale genome assembly of Holotrichia oblita Faldermann.</title>
        <authorList>
            <person name="Rongchong L."/>
        </authorList>
    </citation>
    <scope>NUCLEOTIDE SEQUENCE</scope>
    <source>
        <strain evidence="1">81SQS9</strain>
    </source>
</reference>
<sequence>MPRVRQHQHFVQLSDFERGRIIGMRDAGLSLREIARRVNRNVSTVLRCWSKWSEEGVQHRRRGSGRPRRTTDREERRLRLFATRDRFSTTRSIANDWMRGWNSRSKTCTTSRGDTGKCINPRQCWYDEDDLYEPDNICGYSRYRPLFCCPPSESDPVVVNSRSADARCEEYSRLDRNSRSGSNNIFSSEITLGVKSSTKEFPHMAVLGYGSVDKIEWKCGGSLISNQYVLTAAHCLRSRSGDVKIVRLGDLDLKSEDDNAQPQQFSVSERIFHPEYTTESHYHDVGLIKLDSPVKYNSFVRPACLETSSNLQDTKFIATGWGSVEFAGPNSNTLQKVDLDYFPEERCKQVFGPQRQLKNGVNTTIQFCAGGYDDGKDTCQGDSGGPLQVRLSGQTSTYKLIGITSFGKGCGLEKVPGVYTRVSYYVPWIESIVWSS</sequence>